<organism evidence="13 14">
    <name type="scientific">Marivirga aurantiaca</name>
    <dbReference type="NCBI Taxonomy" id="2802615"/>
    <lineage>
        <taxon>Bacteria</taxon>
        <taxon>Pseudomonadati</taxon>
        <taxon>Bacteroidota</taxon>
        <taxon>Cytophagia</taxon>
        <taxon>Cytophagales</taxon>
        <taxon>Marivirgaceae</taxon>
        <taxon>Marivirga</taxon>
    </lineage>
</organism>
<evidence type="ECO:0000256" key="5">
    <source>
        <dbReference type="ARBA" id="ARBA00022692"/>
    </source>
</evidence>
<dbReference type="PRINTS" id="PR00344">
    <property type="entry name" value="BCTRLSENSOR"/>
</dbReference>
<name>A0A934WX54_9BACT</name>
<evidence type="ECO:0000256" key="1">
    <source>
        <dbReference type="ARBA" id="ARBA00000085"/>
    </source>
</evidence>
<keyword evidence="14" id="KW-1185">Reference proteome</keyword>
<evidence type="ECO:0000256" key="3">
    <source>
        <dbReference type="ARBA" id="ARBA00012438"/>
    </source>
</evidence>
<keyword evidence="6" id="KW-0547">Nucleotide-binding</keyword>
<dbReference type="InterPro" id="IPR005467">
    <property type="entry name" value="His_kinase_dom"/>
</dbReference>
<keyword evidence="8" id="KW-0067">ATP-binding</keyword>
<evidence type="ECO:0000256" key="4">
    <source>
        <dbReference type="ARBA" id="ARBA00022679"/>
    </source>
</evidence>
<dbReference type="GO" id="GO:0000155">
    <property type="term" value="F:phosphorelay sensor kinase activity"/>
    <property type="evidence" value="ECO:0007669"/>
    <property type="project" value="InterPro"/>
</dbReference>
<dbReference type="Gene3D" id="3.30.450.20">
    <property type="entry name" value="PAS domain"/>
    <property type="match status" value="1"/>
</dbReference>
<reference evidence="13" key="1">
    <citation type="submission" date="2021-01" db="EMBL/GenBank/DDBJ databases">
        <title>Marivirga aurantiaca sp. nov., isolated from intertidal surface sediments.</title>
        <authorList>
            <person name="Zhang M."/>
        </authorList>
    </citation>
    <scope>NUCLEOTIDE SEQUENCE</scope>
    <source>
        <strain evidence="13">S37H4</strain>
    </source>
</reference>
<dbReference type="RefSeq" id="WP_201430248.1">
    <property type="nucleotide sequence ID" value="NZ_JAEQBW010000002.1"/>
</dbReference>
<keyword evidence="5" id="KW-0812">Transmembrane</keyword>
<dbReference type="GO" id="GO:0007234">
    <property type="term" value="P:osmosensory signaling via phosphorelay pathway"/>
    <property type="evidence" value="ECO:0007669"/>
    <property type="project" value="TreeGrafter"/>
</dbReference>
<dbReference type="InterPro" id="IPR000014">
    <property type="entry name" value="PAS"/>
</dbReference>
<evidence type="ECO:0000256" key="9">
    <source>
        <dbReference type="ARBA" id="ARBA00022989"/>
    </source>
</evidence>
<evidence type="ECO:0000256" key="10">
    <source>
        <dbReference type="ARBA" id="ARBA00023012"/>
    </source>
</evidence>
<protein>
    <recommendedName>
        <fullName evidence="3">histidine kinase</fullName>
        <ecNumber evidence="3">2.7.13.3</ecNumber>
    </recommendedName>
</protein>
<keyword evidence="10" id="KW-0902">Two-component regulatory system</keyword>
<dbReference type="SUPFAM" id="SSF47384">
    <property type="entry name" value="Homodimeric domain of signal transducing histidine kinase"/>
    <property type="match status" value="1"/>
</dbReference>
<proteinExistence type="predicted"/>
<accession>A0A934WX54</accession>
<dbReference type="PANTHER" id="PTHR42878:SF7">
    <property type="entry name" value="SENSOR HISTIDINE KINASE GLRK"/>
    <property type="match status" value="1"/>
</dbReference>
<dbReference type="SUPFAM" id="SSF55785">
    <property type="entry name" value="PYP-like sensor domain (PAS domain)"/>
    <property type="match status" value="1"/>
</dbReference>
<feature type="domain" description="Histidine kinase" evidence="12">
    <location>
        <begin position="272"/>
        <end position="482"/>
    </location>
</feature>
<dbReference type="AlphaFoldDB" id="A0A934WX54"/>
<evidence type="ECO:0000256" key="2">
    <source>
        <dbReference type="ARBA" id="ARBA00004141"/>
    </source>
</evidence>
<comment type="catalytic activity">
    <reaction evidence="1">
        <text>ATP + protein L-histidine = ADP + protein N-phospho-L-histidine.</text>
        <dbReference type="EC" id="2.7.13.3"/>
    </reaction>
</comment>
<dbReference type="InterPro" id="IPR004358">
    <property type="entry name" value="Sig_transdc_His_kin-like_C"/>
</dbReference>
<evidence type="ECO:0000256" key="7">
    <source>
        <dbReference type="ARBA" id="ARBA00022777"/>
    </source>
</evidence>
<dbReference type="EC" id="2.7.13.3" evidence="3"/>
<keyword evidence="4" id="KW-0808">Transferase</keyword>
<dbReference type="InterPro" id="IPR003594">
    <property type="entry name" value="HATPase_dom"/>
</dbReference>
<dbReference type="GO" id="GO:0016020">
    <property type="term" value="C:membrane"/>
    <property type="evidence" value="ECO:0007669"/>
    <property type="project" value="UniProtKB-SubCell"/>
</dbReference>
<evidence type="ECO:0000256" key="8">
    <source>
        <dbReference type="ARBA" id="ARBA00022840"/>
    </source>
</evidence>
<dbReference type="PANTHER" id="PTHR42878">
    <property type="entry name" value="TWO-COMPONENT HISTIDINE KINASE"/>
    <property type="match status" value="1"/>
</dbReference>
<gene>
    <name evidence="13" type="ORF">JKA74_05860</name>
</gene>
<dbReference type="GO" id="GO:0005524">
    <property type="term" value="F:ATP binding"/>
    <property type="evidence" value="ECO:0007669"/>
    <property type="project" value="UniProtKB-KW"/>
</dbReference>
<evidence type="ECO:0000313" key="14">
    <source>
        <dbReference type="Proteomes" id="UP000611723"/>
    </source>
</evidence>
<sequence>MKKSHSIAWFRNPNLELKRIFDASSVPLCIYSSGSEKITARNRAYRWNKNLLSKSKNVEKELLKILKDFKRIHFDLNLIHLEEDFYLVECHNYFNTIRKGMSSQSIQKLEEEKFHSEVMARELGKKLARSIVQFQNIAEIAPIGILFTDYNLKIRWFNRKAEQLFGTKSILQNSLTDLISVKMNADFHEKLMKMISSNKNVKLKFSIINLKNGSKHYINSNAFESTNKETGEISYVFILEDITESFHFSDEINKRNFELTHTNHQLDKFLYSVSHNIRGPVASLEGLLNVIEISDVLTVNKLKHHLRLNLRLLNSFVNDLANVSTNIHKHTQFEKVNLQEILEEQILFVENIYGDIAHKTINIDHGRELITDTERFEMVLKNLLKNSFQYRDKRKEKFELQISASYLDGFHLIEILDNGIGISDQVKPQVFDMFYRGTELSTGNGMGLYSAREILKKMGGTINIESQDSQWTKVKIYLPIKV</sequence>
<dbReference type="CDD" id="cd00130">
    <property type="entry name" value="PAS"/>
    <property type="match status" value="1"/>
</dbReference>
<dbReference type="SUPFAM" id="SSF55874">
    <property type="entry name" value="ATPase domain of HSP90 chaperone/DNA topoisomerase II/histidine kinase"/>
    <property type="match status" value="1"/>
</dbReference>
<dbReference type="InterPro" id="IPR050351">
    <property type="entry name" value="BphY/WalK/GraS-like"/>
</dbReference>
<dbReference type="CDD" id="cd00075">
    <property type="entry name" value="HATPase"/>
    <property type="match status" value="1"/>
</dbReference>
<dbReference type="GO" id="GO:0000156">
    <property type="term" value="F:phosphorelay response regulator activity"/>
    <property type="evidence" value="ECO:0007669"/>
    <property type="project" value="TreeGrafter"/>
</dbReference>
<dbReference type="PROSITE" id="PS50109">
    <property type="entry name" value="HIS_KIN"/>
    <property type="match status" value="1"/>
</dbReference>
<dbReference type="Proteomes" id="UP000611723">
    <property type="component" value="Unassembled WGS sequence"/>
</dbReference>
<keyword evidence="9" id="KW-1133">Transmembrane helix</keyword>
<dbReference type="InterPro" id="IPR036097">
    <property type="entry name" value="HisK_dim/P_sf"/>
</dbReference>
<dbReference type="SMART" id="SM00387">
    <property type="entry name" value="HATPase_c"/>
    <property type="match status" value="1"/>
</dbReference>
<dbReference type="NCBIfam" id="TIGR00229">
    <property type="entry name" value="sensory_box"/>
    <property type="match status" value="1"/>
</dbReference>
<evidence type="ECO:0000313" key="13">
    <source>
        <dbReference type="EMBL" id="MBK6264557.1"/>
    </source>
</evidence>
<dbReference type="Pfam" id="PF13426">
    <property type="entry name" value="PAS_9"/>
    <property type="match status" value="1"/>
</dbReference>
<evidence type="ECO:0000256" key="11">
    <source>
        <dbReference type="ARBA" id="ARBA00023136"/>
    </source>
</evidence>
<evidence type="ECO:0000256" key="6">
    <source>
        <dbReference type="ARBA" id="ARBA00022741"/>
    </source>
</evidence>
<dbReference type="EMBL" id="JAEQBW010000002">
    <property type="protein sequence ID" value="MBK6264557.1"/>
    <property type="molecule type" value="Genomic_DNA"/>
</dbReference>
<comment type="subcellular location">
    <subcellularLocation>
        <location evidence="2">Membrane</location>
        <topology evidence="2">Multi-pass membrane protein</topology>
    </subcellularLocation>
</comment>
<keyword evidence="7 13" id="KW-0418">Kinase</keyword>
<keyword evidence="11" id="KW-0472">Membrane</keyword>
<evidence type="ECO:0000259" key="12">
    <source>
        <dbReference type="PROSITE" id="PS50109"/>
    </source>
</evidence>
<dbReference type="InterPro" id="IPR035965">
    <property type="entry name" value="PAS-like_dom_sf"/>
</dbReference>
<dbReference type="InterPro" id="IPR036890">
    <property type="entry name" value="HATPase_C_sf"/>
</dbReference>
<dbReference type="Pfam" id="PF02518">
    <property type="entry name" value="HATPase_c"/>
    <property type="match status" value="1"/>
</dbReference>
<comment type="caution">
    <text evidence="13">The sequence shown here is derived from an EMBL/GenBank/DDBJ whole genome shotgun (WGS) entry which is preliminary data.</text>
</comment>
<dbReference type="Gene3D" id="3.30.565.10">
    <property type="entry name" value="Histidine kinase-like ATPase, C-terminal domain"/>
    <property type="match status" value="1"/>
</dbReference>
<dbReference type="GO" id="GO:0030295">
    <property type="term" value="F:protein kinase activator activity"/>
    <property type="evidence" value="ECO:0007669"/>
    <property type="project" value="TreeGrafter"/>
</dbReference>